<evidence type="ECO:0000256" key="1">
    <source>
        <dbReference type="SAM" id="Coils"/>
    </source>
</evidence>
<proteinExistence type="predicted"/>
<feature type="coiled-coil region" evidence="1">
    <location>
        <begin position="45"/>
        <end position="72"/>
    </location>
</feature>
<keyword evidence="3" id="KW-1185">Reference proteome</keyword>
<reference evidence="2" key="1">
    <citation type="submission" date="2023-05" db="EMBL/GenBank/DDBJ databases">
        <authorList>
            <person name="Huff M."/>
        </authorList>
    </citation>
    <scope>NUCLEOTIDE SEQUENCE</scope>
</reference>
<accession>A0AAD1ZBL0</accession>
<gene>
    <name evidence="2" type="ORF">FPE_LOCUS14216</name>
</gene>
<dbReference type="GO" id="GO:0008356">
    <property type="term" value="P:asymmetric cell division"/>
    <property type="evidence" value="ECO:0007669"/>
    <property type="project" value="InterPro"/>
</dbReference>
<dbReference type="Gene3D" id="3.30.40.10">
    <property type="entry name" value="Zinc/RING finger domain, C3HC4 (zinc finger)"/>
    <property type="match status" value="1"/>
</dbReference>
<dbReference type="AlphaFoldDB" id="A0AAD1ZBL0"/>
<dbReference type="PANTHER" id="PTHR33476">
    <property type="entry name" value="EMB|CAB62613.1"/>
    <property type="match status" value="1"/>
</dbReference>
<dbReference type="PANTHER" id="PTHR33476:SF7">
    <property type="entry name" value="EMB|CAB62613.1"/>
    <property type="match status" value="1"/>
</dbReference>
<organism evidence="2 3">
    <name type="scientific">Fraxinus pennsylvanica</name>
    <dbReference type="NCBI Taxonomy" id="56036"/>
    <lineage>
        <taxon>Eukaryota</taxon>
        <taxon>Viridiplantae</taxon>
        <taxon>Streptophyta</taxon>
        <taxon>Embryophyta</taxon>
        <taxon>Tracheophyta</taxon>
        <taxon>Spermatophyta</taxon>
        <taxon>Magnoliopsida</taxon>
        <taxon>eudicotyledons</taxon>
        <taxon>Gunneridae</taxon>
        <taxon>Pentapetalae</taxon>
        <taxon>asterids</taxon>
        <taxon>lamiids</taxon>
        <taxon>Lamiales</taxon>
        <taxon>Oleaceae</taxon>
        <taxon>Oleeae</taxon>
        <taxon>Fraxinus</taxon>
    </lineage>
</organism>
<sequence>MSGENHNYTSESGSDTTETTTYYLQPINYAVSPRELSLCIHKLIEFRLRVRIEELEIALESIEKEAQTLDLDLCLFCHKRILEEDGQCPGCRNQYDCEPVEGEATLDGGSLTFQLARSCSMISRS</sequence>
<evidence type="ECO:0000313" key="2">
    <source>
        <dbReference type="EMBL" id="CAI9766786.1"/>
    </source>
</evidence>
<protein>
    <submittedName>
        <fullName evidence="2">Uncharacterized protein</fullName>
    </submittedName>
</protein>
<evidence type="ECO:0000313" key="3">
    <source>
        <dbReference type="Proteomes" id="UP000834106"/>
    </source>
</evidence>
<dbReference type="InterPro" id="IPR013083">
    <property type="entry name" value="Znf_RING/FYVE/PHD"/>
</dbReference>
<dbReference type="InterPro" id="IPR040348">
    <property type="entry name" value="POLAR-like"/>
</dbReference>
<dbReference type="Proteomes" id="UP000834106">
    <property type="component" value="Chromosome 8"/>
</dbReference>
<keyword evidence="1" id="KW-0175">Coiled coil</keyword>
<name>A0AAD1ZBL0_9LAMI</name>
<dbReference type="EMBL" id="OU503043">
    <property type="protein sequence ID" value="CAI9766786.1"/>
    <property type="molecule type" value="Genomic_DNA"/>
</dbReference>
<dbReference type="Pfam" id="PF14570">
    <property type="entry name" value="zf-RING_4"/>
    <property type="match status" value="1"/>
</dbReference>